<dbReference type="Gene3D" id="1.10.418.10">
    <property type="entry name" value="Calponin-like domain"/>
    <property type="match status" value="1"/>
</dbReference>
<dbReference type="InterPro" id="IPR043936">
    <property type="entry name" value="HOOK_N"/>
</dbReference>
<evidence type="ECO:0000259" key="6">
    <source>
        <dbReference type="PROSITE" id="PS50021"/>
    </source>
</evidence>
<feature type="coiled-coil region" evidence="4">
    <location>
        <begin position="1038"/>
        <end position="1072"/>
    </location>
</feature>
<dbReference type="PROSITE" id="PS50021">
    <property type="entry name" value="CH"/>
    <property type="match status" value="1"/>
</dbReference>
<dbReference type="PANTHER" id="PTHR18947">
    <property type="entry name" value="HOOK PROTEINS"/>
    <property type="match status" value="1"/>
</dbReference>
<accession>A0AAV7HX00</accession>
<evidence type="ECO:0000313" key="7">
    <source>
        <dbReference type="EMBL" id="KAH0539777.1"/>
    </source>
</evidence>
<feature type="coiled-coil region" evidence="4">
    <location>
        <begin position="849"/>
        <end position="897"/>
    </location>
</feature>
<evidence type="ECO:0000256" key="3">
    <source>
        <dbReference type="ARBA" id="ARBA00023054"/>
    </source>
</evidence>
<dbReference type="GO" id="GO:0030705">
    <property type="term" value="P:cytoskeleton-dependent intracellular transport"/>
    <property type="evidence" value="ECO:0007669"/>
    <property type="project" value="InterPro"/>
</dbReference>
<dbReference type="GO" id="GO:0005813">
    <property type="term" value="C:centrosome"/>
    <property type="evidence" value="ECO:0007669"/>
    <property type="project" value="TreeGrafter"/>
</dbReference>
<dbReference type="GO" id="GO:0051959">
    <property type="term" value="F:dynein light intermediate chain binding"/>
    <property type="evidence" value="ECO:0007669"/>
    <property type="project" value="TreeGrafter"/>
</dbReference>
<dbReference type="GO" id="GO:0031122">
    <property type="term" value="P:cytoplasmic microtubule organization"/>
    <property type="evidence" value="ECO:0007669"/>
    <property type="project" value="TreeGrafter"/>
</dbReference>
<feature type="domain" description="Calponin-homology (CH)" evidence="6">
    <location>
        <begin position="8"/>
        <end position="120"/>
    </location>
</feature>
<feature type="region of interest" description="Disordered" evidence="5">
    <location>
        <begin position="384"/>
        <end position="422"/>
    </location>
</feature>
<dbReference type="InterPro" id="IPR001715">
    <property type="entry name" value="CH_dom"/>
</dbReference>
<dbReference type="SUPFAM" id="SSF116907">
    <property type="entry name" value="Hook domain"/>
    <property type="match status" value="1"/>
</dbReference>
<feature type="compositionally biased region" description="Polar residues" evidence="5">
    <location>
        <begin position="1179"/>
        <end position="1190"/>
    </location>
</feature>
<keyword evidence="8" id="KW-1185">Reference proteome</keyword>
<dbReference type="InterPro" id="IPR036872">
    <property type="entry name" value="CH_dom_sf"/>
</dbReference>
<feature type="region of interest" description="Disordered" evidence="5">
    <location>
        <begin position="1160"/>
        <end position="1197"/>
    </location>
</feature>
<keyword evidence="2" id="KW-0963">Cytoplasm</keyword>
<feature type="region of interest" description="Disordered" evidence="5">
    <location>
        <begin position="1092"/>
        <end position="1123"/>
    </location>
</feature>
<sequence>MASSEIDDFLSGPLVTWFGSCLEDPDALANYYDLVDGMLLHNVFLQIDPEPLHDGVIPSYSNPSVRIKNLEMIISNIRKFYEEDLGYLVIKLPDPVKLGKEPELHVSEIHLLLQLLLGCAVHCPNKKDFITKIFSLPEIVQSGIADCIKNVTEMTEIVINQDTMGDPSEVFKLMKQFLHERDFYREKCKSTMSGDLSGAAGSPSQDESAKNQQANAVKSDQENHHYAVELADWKSKIRKQRHELEEKTEALAECKEELEHMRATVAKLKQENQELMHEARAVKTYRDELDAMMQKAERVDKLEAQVLRYQEKISDIDFYKIRVEELREDNRMLMENREMLEDQLNIQKRRAEKAFELESEIIKYKALINDMNLERAAEKEKYQELQEENSQLHKLKKAADDEAARASVSESEESVSDNRLSEQLTSNAQTRALKLELENRRLTALVDSLKENSFHESSSRLLELEKEKKKLSLKIDSLTDNNERLSQQNADLESVCKQALEENKKLQNTLKNQRMSFERQQQDYQTQHTKIVEMENNYETVVKEKQRVQSLLESVQRRADELDRSLESANQKLDEYRNVEKKLKDSEVKCNDLEAKILVLEKDKDAALRDVHKYREAIEEKDVAIDKSTNTIEVLEKKIQELDREIDNSNAQIVRLQEIERSSKELDARAAIDKETLETLESNLIAEKMNTQQIHAALDKLGLTVDVLLSLSAENFAEKLINLPEVAIHVNKLTNESLKNHADTPVAKEREDEEMKPLKEHIEMVEALKKDLESTAMKLIMSESTAESLLEEQAKLQVSVTTLTSKNSSLNAQCTALQLANSQLVAEKEELLKDREIQQRTHQQLLHDQVTLQSLHEQLNNEYENLVQERENLKTNLRDIKTKERTWKETCERLESKNKILMAEQEASATHIKSLNNLRGEHSKLKDDFRNLYSAMEKLKIDYRSLQEDYKKNKIESNRLSLKLTELQGELSIKDESYSNMELQNSKLNQRCEMLAQMNSGLDNNRRSLMDHVSVLLNQYQDLLTHSLEDKEHYHMEEKIYRDQVNHLSRQKEKLEEKIMEYYRNKQSCSTKKKRFGANLVKRVRKAGSELLHKNRQSWTEDSRQDSKIYESESGGNDSDISVDERRASLDPTAFDNDSLSLGHAGTRRTVYYTDDFPSPTSSLTHDSKLSDTLPIPSVTDTDGPSNLDTSRTEARPGESRPFLIYNKISAVINEPKNTIVAENSTPNDEIPDTTIPVNKDGTSKVGNSIWYEYGCV</sequence>
<organism evidence="7 8">
    <name type="scientific">Cotesia glomerata</name>
    <name type="common">Lepidopteran parasitic wasp</name>
    <name type="synonym">Apanteles glomeratus</name>
    <dbReference type="NCBI Taxonomy" id="32391"/>
    <lineage>
        <taxon>Eukaryota</taxon>
        <taxon>Metazoa</taxon>
        <taxon>Ecdysozoa</taxon>
        <taxon>Arthropoda</taxon>
        <taxon>Hexapoda</taxon>
        <taxon>Insecta</taxon>
        <taxon>Pterygota</taxon>
        <taxon>Neoptera</taxon>
        <taxon>Endopterygota</taxon>
        <taxon>Hymenoptera</taxon>
        <taxon>Apocrita</taxon>
        <taxon>Ichneumonoidea</taxon>
        <taxon>Braconidae</taxon>
        <taxon>Microgastrinae</taxon>
        <taxon>Cotesia</taxon>
    </lineage>
</organism>
<dbReference type="PANTHER" id="PTHR18947:SF28">
    <property type="entry name" value="GIRDIN, ISOFORM A"/>
    <property type="match status" value="1"/>
</dbReference>
<name>A0AAV7HX00_COTGL</name>
<protein>
    <recommendedName>
        <fullName evidence="6">Calponin-homology (CH) domain-containing protein</fullName>
    </recommendedName>
</protein>
<evidence type="ECO:0000256" key="5">
    <source>
        <dbReference type="SAM" id="MobiDB-lite"/>
    </source>
</evidence>
<feature type="compositionally biased region" description="Polar residues" evidence="5">
    <location>
        <begin position="202"/>
        <end position="218"/>
    </location>
</feature>
<dbReference type="AlphaFoldDB" id="A0AAV7HX00"/>
<feature type="region of interest" description="Disordered" evidence="5">
    <location>
        <begin position="194"/>
        <end position="222"/>
    </location>
</feature>
<evidence type="ECO:0000256" key="2">
    <source>
        <dbReference type="ARBA" id="ARBA00022490"/>
    </source>
</evidence>
<feature type="coiled-coil region" evidence="4">
    <location>
        <begin position="432"/>
        <end position="659"/>
    </location>
</feature>
<gene>
    <name evidence="7" type="ORF">KQX54_007990</name>
</gene>
<reference evidence="7 8" key="1">
    <citation type="journal article" date="2021" name="J. Hered.">
        <title>A chromosome-level genome assembly of the parasitoid wasp, Cotesia glomerata (Hymenoptera: Braconidae).</title>
        <authorList>
            <person name="Pinto B.J."/>
            <person name="Weis J.J."/>
            <person name="Gamble T."/>
            <person name="Ode P.J."/>
            <person name="Paul R."/>
            <person name="Zaspel J.M."/>
        </authorList>
    </citation>
    <scope>NUCLEOTIDE SEQUENCE [LARGE SCALE GENOMIC DNA]</scope>
    <source>
        <strain evidence="7">CgM1</strain>
    </source>
</reference>
<dbReference type="GO" id="GO:0005737">
    <property type="term" value="C:cytoplasm"/>
    <property type="evidence" value="ECO:0007669"/>
    <property type="project" value="UniProtKB-SubCell"/>
</dbReference>
<evidence type="ECO:0000256" key="1">
    <source>
        <dbReference type="ARBA" id="ARBA00004496"/>
    </source>
</evidence>
<dbReference type="GO" id="GO:0008017">
    <property type="term" value="F:microtubule binding"/>
    <property type="evidence" value="ECO:0007669"/>
    <property type="project" value="TreeGrafter"/>
</dbReference>
<keyword evidence="3 4" id="KW-0175">Coiled coil</keyword>
<dbReference type="EMBL" id="JAHXZJ010002609">
    <property type="protein sequence ID" value="KAH0539777.1"/>
    <property type="molecule type" value="Genomic_DNA"/>
</dbReference>
<proteinExistence type="predicted"/>
<dbReference type="Proteomes" id="UP000826195">
    <property type="component" value="Unassembled WGS sequence"/>
</dbReference>
<comment type="caution">
    <text evidence="7">The sequence shown here is derived from an EMBL/GenBank/DDBJ whole genome shotgun (WGS) entry which is preliminary data.</text>
</comment>
<dbReference type="CDD" id="cd22223">
    <property type="entry name" value="HkD_HkRP"/>
    <property type="match status" value="1"/>
</dbReference>
<comment type="subcellular location">
    <subcellularLocation>
        <location evidence="1">Cytoplasm</location>
    </subcellularLocation>
</comment>
<feature type="compositionally biased region" description="Basic and acidic residues" evidence="5">
    <location>
        <begin position="1092"/>
        <end position="1111"/>
    </location>
</feature>
<feature type="coiled-coil region" evidence="4">
    <location>
        <begin position="929"/>
        <end position="956"/>
    </location>
</feature>
<evidence type="ECO:0000313" key="8">
    <source>
        <dbReference type="Proteomes" id="UP000826195"/>
    </source>
</evidence>
<dbReference type="Pfam" id="PF19047">
    <property type="entry name" value="HOOK_N"/>
    <property type="match status" value="1"/>
</dbReference>
<evidence type="ECO:0000256" key="4">
    <source>
        <dbReference type="SAM" id="Coils"/>
    </source>
</evidence>